<dbReference type="GO" id="GO:0019904">
    <property type="term" value="F:protein domain specific binding"/>
    <property type="evidence" value="ECO:0007669"/>
    <property type="project" value="EnsemblFungi"/>
</dbReference>
<dbReference type="GO" id="GO:0005737">
    <property type="term" value="C:cytoplasm"/>
    <property type="evidence" value="ECO:0007669"/>
    <property type="project" value="EnsemblFungi"/>
</dbReference>
<feature type="compositionally biased region" description="Polar residues" evidence="9">
    <location>
        <begin position="2083"/>
        <end position="2127"/>
    </location>
</feature>
<dbReference type="OrthoDB" id="6513042at2759"/>
<comment type="subcellular location">
    <subcellularLocation>
        <location evidence="1">Nucleus</location>
    </subcellularLocation>
</comment>
<dbReference type="FunFam" id="3.40.50.300:FF:000326">
    <property type="entry name" value="P-loop containing nucleoside triphosphate hydrolase"/>
    <property type="match status" value="1"/>
</dbReference>
<feature type="compositionally biased region" description="Basic and acidic residues" evidence="9">
    <location>
        <begin position="2035"/>
        <end position="2059"/>
    </location>
</feature>
<feature type="compositionally biased region" description="Polar residues" evidence="9">
    <location>
        <begin position="1948"/>
        <end position="1959"/>
    </location>
</feature>
<dbReference type="Pfam" id="PF12726">
    <property type="entry name" value="SEN1_N"/>
    <property type="match status" value="1"/>
</dbReference>
<keyword evidence="15" id="KW-1185">Reference proteome</keyword>
<feature type="compositionally biased region" description="Basic and acidic residues" evidence="9">
    <location>
        <begin position="1885"/>
        <end position="1909"/>
    </location>
</feature>
<dbReference type="InterPro" id="IPR056474">
    <property type="entry name" value="SEN1_barrel"/>
</dbReference>
<dbReference type="GO" id="GO:0031126">
    <property type="term" value="P:sno(s)RNA 3'-end processing"/>
    <property type="evidence" value="ECO:0007669"/>
    <property type="project" value="EnsemblFungi"/>
</dbReference>
<dbReference type="STRING" id="1071378.G0WH62"/>
<feature type="coiled-coil region" evidence="8">
    <location>
        <begin position="1480"/>
        <end position="1507"/>
    </location>
</feature>
<dbReference type="GO" id="GO:0035649">
    <property type="term" value="C:Nrd1 complex"/>
    <property type="evidence" value="ECO:0007669"/>
    <property type="project" value="EnsemblFungi"/>
</dbReference>
<dbReference type="InterPro" id="IPR047187">
    <property type="entry name" value="SF1_C_Upf1"/>
</dbReference>
<evidence type="ECO:0000259" key="11">
    <source>
        <dbReference type="Pfam" id="PF13086"/>
    </source>
</evidence>
<dbReference type="GO" id="GO:0005657">
    <property type="term" value="C:replication fork"/>
    <property type="evidence" value="ECO:0007669"/>
    <property type="project" value="EnsemblFungi"/>
</dbReference>
<dbReference type="GO" id="GO:0031124">
    <property type="term" value="P:mRNA 3'-end processing"/>
    <property type="evidence" value="ECO:0007669"/>
    <property type="project" value="EnsemblFungi"/>
</dbReference>
<dbReference type="GO" id="GO:0033678">
    <property type="term" value="F:5'-3' DNA/RNA helicase activity"/>
    <property type="evidence" value="ECO:0007669"/>
    <property type="project" value="EnsemblFungi"/>
</dbReference>
<dbReference type="CDD" id="cd21408">
    <property type="entry name" value="1B_Sen1p-like"/>
    <property type="match status" value="1"/>
</dbReference>
<name>G0WH62_NAUDC</name>
<evidence type="ECO:0000256" key="4">
    <source>
        <dbReference type="ARBA" id="ARBA00022801"/>
    </source>
</evidence>
<evidence type="ECO:0008006" key="16">
    <source>
        <dbReference type="Google" id="ProtNLM"/>
    </source>
</evidence>
<dbReference type="PANTHER" id="PTHR10887">
    <property type="entry name" value="DNA2/NAM7 HELICASE FAMILY"/>
    <property type="match status" value="1"/>
</dbReference>
<feature type="domain" description="Helicase Sen1 N-terminal" evidence="10">
    <location>
        <begin position="82"/>
        <end position="835"/>
    </location>
</feature>
<dbReference type="GO" id="GO:0016787">
    <property type="term" value="F:hydrolase activity"/>
    <property type="evidence" value="ECO:0007669"/>
    <property type="project" value="UniProtKB-KW"/>
</dbReference>
<dbReference type="KEGG" id="ndi:NDAI_0J02480"/>
<dbReference type="SUPFAM" id="SSF52540">
    <property type="entry name" value="P-loop containing nucleoside triphosphate hydrolases"/>
    <property type="match status" value="1"/>
</dbReference>
<dbReference type="GO" id="GO:0006357">
    <property type="term" value="P:regulation of transcription by RNA polymerase II"/>
    <property type="evidence" value="ECO:0007669"/>
    <property type="project" value="EnsemblFungi"/>
</dbReference>
<feature type="domain" description="DNA2/NAM7 helicase helicase" evidence="11">
    <location>
        <begin position="1302"/>
        <end position="1594"/>
    </location>
</feature>
<dbReference type="InterPro" id="IPR024481">
    <property type="entry name" value="Helicase_Sen1_N"/>
</dbReference>
<keyword evidence="7" id="KW-0539">Nucleus</keyword>
<dbReference type="InterPro" id="IPR027417">
    <property type="entry name" value="P-loop_NTPase"/>
</dbReference>
<evidence type="ECO:0000256" key="7">
    <source>
        <dbReference type="ARBA" id="ARBA00023242"/>
    </source>
</evidence>
<dbReference type="Pfam" id="PF23576">
    <property type="entry name" value="SEN1_barrel"/>
    <property type="match status" value="1"/>
</dbReference>
<dbReference type="Pfam" id="PF13086">
    <property type="entry name" value="AAA_11"/>
    <property type="match status" value="1"/>
</dbReference>
<reference evidence="14 15" key="1">
    <citation type="journal article" date="2011" name="Proc. Natl. Acad. Sci. U.S.A.">
        <title>Evolutionary erosion of yeast sex chromosomes by mating-type switching accidents.</title>
        <authorList>
            <person name="Gordon J.L."/>
            <person name="Armisen D."/>
            <person name="Proux-Wera E."/>
            <person name="Oheigeartaigh S.S."/>
            <person name="Byrne K.P."/>
            <person name="Wolfe K.H."/>
        </authorList>
    </citation>
    <scope>NUCLEOTIDE SEQUENCE [LARGE SCALE GENOMIC DNA]</scope>
    <source>
        <strain evidence="15">ATCC 10597 / BCRC 20456 / CBS 421 / NBRC 0211 / NRRL Y-12639</strain>
    </source>
</reference>
<dbReference type="CDD" id="cd18808">
    <property type="entry name" value="SF1_C_Upf1"/>
    <property type="match status" value="1"/>
</dbReference>
<dbReference type="GO" id="GO:0045454">
    <property type="term" value="P:cell redox homeostasis"/>
    <property type="evidence" value="ECO:0007669"/>
    <property type="project" value="EnsemblFungi"/>
</dbReference>
<feature type="domain" description="Helicase SEN1 beta-barrel" evidence="13">
    <location>
        <begin position="1145"/>
        <end position="1253"/>
    </location>
</feature>
<dbReference type="GO" id="GO:0006386">
    <property type="term" value="P:termination of RNA polymerase III transcription"/>
    <property type="evidence" value="ECO:0007669"/>
    <property type="project" value="EnsemblFungi"/>
</dbReference>
<dbReference type="RefSeq" id="XP_003672383.1">
    <property type="nucleotide sequence ID" value="XM_003672335.1"/>
</dbReference>
<protein>
    <recommendedName>
        <fullName evidence="16">UvrD-like helicase ATP-binding domain-containing protein</fullName>
    </recommendedName>
</protein>
<dbReference type="eggNOG" id="KOG1801">
    <property type="taxonomic scope" value="Eukaryota"/>
</dbReference>
<evidence type="ECO:0000313" key="15">
    <source>
        <dbReference type="Proteomes" id="UP000000689"/>
    </source>
</evidence>
<feature type="region of interest" description="Disordered" evidence="9">
    <location>
        <begin position="907"/>
        <end position="936"/>
    </location>
</feature>
<feature type="compositionally biased region" description="Basic and acidic residues" evidence="9">
    <location>
        <begin position="1915"/>
        <end position="1928"/>
    </location>
</feature>
<dbReference type="GO" id="GO:0043139">
    <property type="term" value="F:5'-3' DNA helicase activity"/>
    <property type="evidence" value="ECO:0007669"/>
    <property type="project" value="EnsemblFungi"/>
</dbReference>
<feature type="region of interest" description="Disordered" evidence="9">
    <location>
        <begin position="1869"/>
        <end position="1976"/>
    </location>
</feature>
<evidence type="ECO:0000256" key="6">
    <source>
        <dbReference type="ARBA" id="ARBA00022840"/>
    </source>
</evidence>
<feature type="compositionally biased region" description="Basic residues" evidence="9">
    <location>
        <begin position="1967"/>
        <end position="1976"/>
    </location>
</feature>
<dbReference type="GO" id="GO:0060257">
    <property type="term" value="P:negative regulation of flocculation"/>
    <property type="evidence" value="ECO:0007669"/>
    <property type="project" value="EnsemblFungi"/>
</dbReference>
<dbReference type="Pfam" id="PF13087">
    <property type="entry name" value="AAA_12"/>
    <property type="match status" value="1"/>
</dbReference>
<dbReference type="Gene3D" id="3.40.50.300">
    <property type="entry name" value="P-loop containing nucleotide triphosphate hydrolases"/>
    <property type="match status" value="2"/>
</dbReference>
<feature type="region of interest" description="Disordered" evidence="9">
    <location>
        <begin position="997"/>
        <end position="1029"/>
    </location>
</feature>
<dbReference type="GO" id="GO:0008033">
    <property type="term" value="P:tRNA processing"/>
    <property type="evidence" value="ECO:0007669"/>
    <property type="project" value="EnsemblFungi"/>
</dbReference>
<evidence type="ECO:0000256" key="8">
    <source>
        <dbReference type="SAM" id="Coils"/>
    </source>
</evidence>
<dbReference type="InterPro" id="IPR041677">
    <property type="entry name" value="DNA2/NAM7_AAA_11"/>
</dbReference>
<evidence type="ECO:0000256" key="5">
    <source>
        <dbReference type="ARBA" id="ARBA00022806"/>
    </source>
</evidence>
<keyword evidence="4" id="KW-0378">Hydrolase</keyword>
<keyword evidence="8" id="KW-0175">Coiled coil</keyword>
<feature type="compositionally biased region" description="Polar residues" evidence="9">
    <location>
        <begin position="2062"/>
        <end position="2074"/>
    </location>
</feature>
<gene>
    <name evidence="14" type="primary">NDAI0J02480</name>
    <name evidence="14" type="ordered locus">NDAI_0J02480</name>
</gene>
<dbReference type="GO" id="GO:0006369">
    <property type="term" value="P:termination of RNA polymerase II transcription"/>
    <property type="evidence" value="ECO:0007669"/>
    <property type="project" value="EnsemblFungi"/>
</dbReference>
<dbReference type="GeneID" id="11494477"/>
<dbReference type="GO" id="GO:0045005">
    <property type="term" value="P:DNA-templated DNA replication maintenance of fidelity"/>
    <property type="evidence" value="ECO:0007669"/>
    <property type="project" value="EnsemblFungi"/>
</dbReference>
<dbReference type="EMBL" id="HE580276">
    <property type="protein sequence ID" value="CCD27140.1"/>
    <property type="molecule type" value="Genomic_DNA"/>
</dbReference>
<keyword evidence="3" id="KW-0547">Nucleotide-binding</keyword>
<feature type="region of interest" description="Disordered" evidence="9">
    <location>
        <begin position="1988"/>
        <end position="2238"/>
    </location>
</feature>
<feature type="compositionally biased region" description="Polar residues" evidence="9">
    <location>
        <begin position="2153"/>
        <end position="2163"/>
    </location>
</feature>
<dbReference type="FunFam" id="3.40.50.300:FF:001152">
    <property type="entry name" value="tRNA-splicing endonuclease, putative"/>
    <property type="match status" value="1"/>
</dbReference>
<dbReference type="GO" id="GO:0016180">
    <property type="term" value="P:snRNA processing"/>
    <property type="evidence" value="ECO:0007669"/>
    <property type="project" value="EnsemblFungi"/>
</dbReference>
<organism evidence="14 15">
    <name type="scientific">Naumovozyma dairenensis (strain ATCC 10597 / BCRC 20456 / CBS 421 / NBRC 0211 / NRRL Y-12639)</name>
    <name type="common">Saccharomyces dairenensis</name>
    <dbReference type="NCBI Taxonomy" id="1071378"/>
    <lineage>
        <taxon>Eukaryota</taxon>
        <taxon>Fungi</taxon>
        <taxon>Dikarya</taxon>
        <taxon>Ascomycota</taxon>
        <taxon>Saccharomycotina</taxon>
        <taxon>Saccharomycetes</taxon>
        <taxon>Saccharomycetales</taxon>
        <taxon>Saccharomycetaceae</taxon>
        <taxon>Naumovozyma</taxon>
    </lineage>
</organism>
<evidence type="ECO:0000256" key="3">
    <source>
        <dbReference type="ARBA" id="ARBA00022741"/>
    </source>
</evidence>
<keyword evidence="6" id="KW-0067">ATP-binding</keyword>
<feature type="compositionally biased region" description="Low complexity" evidence="9">
    <location>
        <begin position="920"/>
        <end position="934"/>
    </location>
</feature>
<dbReference type="Proteomes" id="UP000000689">
    <property type="component" value="Chromosome 10"/>
</dbReference>
<keyword evidence="5" id="KW-0347">Helicase</keyword>
<evidence type="ECO:0000313" key="14">
    <source>
        <dbReference type="EMBL" id="CCD27140.1"/>
    </source>
</evidence>
<dbReference type="GO" id="GO:0016604">
    <property type="term" value="C:nuclear body"/>
    <property type="evidence" value="ECO:0007669"/>
    <property type="project" value="TreeGrafter"/>
</dbReference>
<dbReference type="HOGENOM" id="CLU_000459_2_0_1"/>
<dbReference type="GO" id="GO:0032040">
    <property type="term" value="C:small-subunit processome"/>
    <property type="evidence" value="ECO:0007669"/>
    <property type="project" value="EnsemblFungi"/>
</dbReference>
<dbReference type="GO" id="GO:0006364">
    <property type="term" value="P:rRNA processing"/>
    <property type="evidence" value="ECO:0007669"/>
    <property type="project" value="EnsemblFungi"/>
</dbReference>
<dbReference type="PANTHER" id="PTHR10887:SF495">
    <property type="entry name" value="HELICASE SENATAXIN ISOFORM X1-RELATED"/>
    <property type="match status" value="1"/>
</dbReference>
<evidence type="ECO:0000256" key="9">
    <source>
        <dbReference type="SAM" id="MobiDB-lite"/>
    </source>
</evidence>
<feature type="compositionally biased region" description="Basic and acidic residues" evidence="9">
    <location>
        <begin position="1011"/>
        <end position="1021"/>
    </location>
</feature>
<proteinExistence type="inferred from homology"/>
<dbReference type="InterPro" id="IPR044340">
    <property type="entry name" value="Helicase_Sen1_1B_dom"/>
</dbReference>
<evidence type="ECO:0000259" key="13">
    <source>
        <dbReference type="Pfam" id="PF23576"/>
    </source>
</evidence>
<accession>G0WH62</accession>
<dbReference type="OMA" id="PWHQSEL"/>
<evidence type="ECO:0000256" key="2">
    <source>
        <dbReference type="ARBA" id="ARBA00007913"/>
    </source>
</evidence>
<dbReference type="InterPro" id="IPR045055">
    <property type="entry name" value="DNA2/NAM7-like"/>
</dbReference>
<sequence length="2238" mass="254582">MNSNTSVNNIYKRAKGYLPTIEQVYAGTNHDVPEANLLGELLQLLAELPPNFHLFCDPILEPISIFCLTIFSFNEQDTVTWLKNKFNPILCQCDKCILSFARGKCKMLQHFAVQRQVPHEHVSKFNDIVCQWRIEALFPTLRKISNGTNTGISITRDIELAIFECLANPHVLRLNPNFKATFDVIFKFFYLSKHYLLDSNNPNCIKDFLAGTIYCWCEGTKEQMSWSKTFLIQKHTKKSTYDVKTLTSDVLEEINIHLLFLQNPVNWNELVIAQFWSRLIPIFTLLEKDVFVEYFEVPKNIESLKKSFKFPIESIFRLWYSHLSKSYNDKPLDFLLRALNMFLEKFGTEFWSKIEPYTFHSILDIVFDRDTFALKLIRIQNNEISENDTSSLFDLSGSVTDLLSWTLQFYHALSPSKRIQMVKKVSMAFLRIIAKYDNLKAVPKACLMNSSTALLRAVLFIKEEERAMLYVQENFETILYTKTDSRALLNNPLIQDIIIRSATNPNVFYPGLGESAMSVSTSTMMVLAECINFDILLLCERTFKLYSGKETGNLPLTLTLLEHLTNQVDLRSFHDGPLLAKQLLIALKNINGLLLVPLKTPVAEKHNETVKMFLNLSTNLIEKFTDILPNQLSAILSDQDAVQGFWACIFSSNTQLYQATTNILYETFDVQGRLEGIQSILTKNLTYHVRAINVVLNQLIKCEFYEPCPRAIRVLMDILSAFTDPINGTFTNYQSLKSNDTDSEVTKFWSLSWSFLDTIYRCTLKWASKYEYSVLENFTKDTLELSKSFVDSYREFSDALRHTNVDLFQNVMKTFVNMLYWLRLSDEALLESCVRLIMSASSIAHERNIKVDDNLVEMIAKYGSKSKKFSNKLSDQQSLEILNMAKSFNKDVTNRIIEEADRYHKEKKNAHIQRIDLTESESPSSSPSLPTKSPIESKVDFLQRKALASSITGKPKQSKITNFGTFQQPSSVKLHNTKPIKPLSNMELARRQLLKNRVVHPPSTSVFHTKSSYEPKKHDDSSSDESGDDIESARELFAIAKGKRTEIQSVDMKGKLIKKESKAEIARREEESMRRRLNIDLGPLYDTVLQWDYTRRNEYPDDAGIETYADVKDQFENTTDYQKIMRPLLLLESWQGLCSARDREENRGFTILIGNRTAVSDFYEVYASISKNAFQEVGVSETDLIVLAYLPDMRPNSRLTNDDFKNAENTCLAKVKSIKYVKGGNVDLSLRIHRNHKFAKFLTIRSEIQAVKVMQMTTVEREYQTLEGLEYYDLVNQILLAVPTPSVTVSPEEIKDVKEKYNLNTSQAEAIVHTVSNEGFSLIQGPPGTGKTKTILGIVGYFLSTRKILSSNIIKTPTDGSKLSIDQLLKKQKVLICAPSNAAVDEICIRLKEGVYDKNGRLFKPNLVRIGRSDVVNVAIKNLTLEELVDRKVAEKNYEFTMDPDLERNFSSSVSKRRELRAQLNNAETATTSTLSTEEIAKLQLEIRELSKVINDLGKKKDELRERNSVNHRNRDLDRRNAQAQILANSEVICSTLSGAAHDVLATLGIKFDTVIVDEACQCTELSSIIPLRYGGKRCIMVGDPNQLPPTVLSGAASNFKYNQSLFVRMEKNSSPYLLNVQYRMHPDISKFPSEEFYQGKLKDGPSMDIINRRPWHQMVPFAPYKFFDISTGKQQQNSKTMSYVNLEEIQVAIELVDKLFNEFDAKIDFTGKIGVISPYREQMQRMRREFTRYFGGSISKSIDFNTIDGFQGQEKEIILISCVRADDTKTSVGFLKDFRRMNVAFTRAKTSMWILGHQQSLLKNKLWKHLINDARSRDCLVVAKPGFLNGKTLSNSRLAELKEIPQMDGYDPHKSEISSVKIPLKRKDLDEEPLSKNVKKAKKEKRDKTVSEDKQKKQNKTEREDRKQKKDKKDRKDKIDISKKKNDSLSVLSAGTKKKSSIFGGPSLSTDVPSTKGSVSIDEKSKKKRRKKKNCHVSFSDDITFIPEKIGNNSTVPLTKHVSLDSTQPHLPKRSPPPSPARTDDANDDYIPSEVEKVVVTDAKPTETERPKIKKQIELSKYNSKNAHSSTTEVPKERPTAPSAQLPSRYESQYQSDPLAKSSNTYSPPTSGQGPTYPQPTYNQQEELFDPYQPLQGQHGLSGPSNCGLPQGSAQHIPQGSNPPYIGAASTNTYPAPIPPPPQAFPPTRYVSDQPLRFGAESGSNGGEPAQSNGPRSNRRQARASPFIPKKRKPHRP</sequence>
<evidence type="ECO:0000259" key="10">
    <source>
        <dbReference type="Pfam" id="PF12726"/>
    </source>
</evidence>
<evidence type="ECO:0000256" key="1">
    <source>
        <dbReference type="ARBA" id="ARBA00004123"/>
    </source>
</evidence>
<feature type="domain" description="DNA2/NAM7 helicase-like C-terminal" evidence="12">
    <location>
        <begin position="1602"/>
        <end position="1799"/>
    </location>
</feature>
<dbReference type="GO" id="GO:0001147">
    <property type="term" value="F:transcription termination site sequence-specific DNA binding"/>
    <property type="evidence" value="ECO:0007669"/>
    <property type="project" value="TreeGrafter"/>
</dbReference>
<evidence type="ECO:0000259" key="12">
    <source>
        <dbReference type="Pfam" id="PF13087"/>
    </source>
</evidence>
<dbReference type="GO" id="GO:0006283">
    <property type="term" value="P:transcription-coupled nucleotide-excision repair"/>
    <property type="evidence" value="ECO:0007669"/>
    <property type="project" value="EnsemblFungi"/>
</dbReference>
<comment type="similarity">
    <text evidence="2">Belongs to the DNA2/NAM7 helicase family.</text>
</comment>
<dbReference type="CDD" id="cd18042">
    <property type="entry name" value="DEXXQc_SETX"/>
    <property type="match status" value="1"/>
</dbReference>
<dbReference type="InterPro" id="IPR041679">
    <property type="entry name" value="DNA2/NAM7-like_C"/>
</dbReference>
<dbReference type="GO" id="GO:0005524">
    <property type="term" value="F:ATP binding"/>
    <property type="evidence" value="ECO:0007669"/>
    <property type="project" value="UniProtKB-KW"/>
</dbReference>
<feature type="compositionally biased region" description="Pro residues" evidence="9">
    <location>
        <begin position="2177"/>
        <end position="2186"/>
    </location>
</feature>